<dbReference type="AlphaFoldDB" id="A0A182EZD8"/>
<organism evidence="3">
    <name type="scientific">Onchocerca ochengi</name>
    <name type="common">Filarial nematode worm</name>
    <dbReference type="NCBI Taxonomy" id="42157"/>
    <lineage>
        <taxon>Eukaryota</taxon>
        <taxon>Metazoa</taxon>
        <taxon>Ecdysozoa</taxon>
        <taxon>Nematoda</taxon>
        <taxon>Chromadorea</taxon>
        <taxon>Rhabditida</taxon>
        <taxon>Spirurina</taxon>
        <taxon>Spiruromorpha</taxon>
        <taxon>Filarioidea</taxon>
        <taxon>Onchocercidae</taxon>
        <taxon>Onchocerca</taxon>
    </lineage>
</organism>
<protein>
    <submittedName>
        <fullName evidence="1 3">Uncharacterized protein</fullName>
    </submittedName>
</protein>
<sequence>MVVPSYGLLISMTSKVRVVAYPLLSAINYELEGE</sequence>
<reference evidence="1 2" key="2">
    <citation type="submission" date="2018-08" db="EMBL/GenBank/DDBJ databases">
        <authorList>
            <person name="Laetsch R D."/>
            <person name="Stevens L."/>
            <person name="Kumar S."/>
            <person name="Blaxter L. M."/>
        </authorList>
    </citation>
    <scope>NUCLEOTIDE SEQUENCE [LARGE SCALE GENOMIC DNA]</scope>
</reference>
<accession>A0A182EZD8</accession>
<keyword evidence="2" id="KW-1185">Reference proteome</keyword>
<evidence type="ECO:0000313" key="1">
    <source>
        <dbReference type="EMBL" id="VDN02974.1"/>
    </source>
</evidence>
<dbReference type="WBParaSite" id="nOo.2.0.1.t13547-RA">
    <property type="protein sequence ID" value="nOo.2.0.1.t13547-RA"/>
    <property type="gene ID" value="nOo.2.0.1.g13547"/>
</dbReference>
<proteinExistence type="predicted"/>
<dbReference type="Proteomes" id="UP000271087">
    <property type="component" value="Unassembled WGS sequence"/>
</dbReference>
<name>A0A182EZD8_ONCOC</name>
<reference evidence="3" key="1">
    <citation type="submission" date="2016-06" db="UniProtKB">
        <authorList>
            <consortium name="WormBaseParasite"/>
        </authorList>
    </citation>
    <scope>IDENTIFICATION</scope>
</reference>
<dbReference type="EMBL" id="UYRW01016210">
    <property type="protein sequence ID" value="VDN02974.1"/>
    <property type="molecule type" value="Genomic_DNA"/>
</dbReference>
<evidence type="ECO:0000313" key="3">
    <source>
        <dbReference type="WBParaSite" id="nOo.2.0.1.t13547-RA"/>
    </source>
</evidence>
<gene>
    <name evidence="1" type="ORF">NOO_LOCUS13547</name>
</gene>
<evidence type="ECO:0000313" key="2">
    <source>
        <dbReference type="Proteomes" id="UP000271087"/>
    </source>
</evidence>